<dbReference type="AlphaFoldDB" id="A0AAP4EB76"/>
<dbReference type="GO" id="GO:0008422">
    <property type="term" value="F:beta-glucosidase activity"/>
    <property type="evidence" value="ECO:0007669"/>
    <property type="project" value="UniProtKB-ARBA"/>
</dbReference>
<gene>
    <name evidence="6" type="ORF">QDS18_11690</name>
</gene>
<accession>A0AAP4EB76</accession>
<comment type="similarity">
    <text evidence="1 4">Belongs to the glycosyl hydrolase 3 family.</text>
</comment>
<evidence type="ECO:0000256" key="4">
    <source>
        <dbReference type="RuleBase" id="RU361161"/>
    </source>
</evidence>
<dbReference type="Gene3D" id="3.40.50.1700">
    <property type="entry name" value="Glycoside hydrolase family 3 C-terminal domain"/>
    <property type="match status" value="1"/>
</dbReference>
<dbReference type="InterPro" id="IPR026891">
    <property type="entry name" value="Fn3-like"/>
</dbReference>
<evidence type="ECO:0000313" key="6">
    <source>
        <dbReference type="EMBL" id="MDH2331536.1"/>
    </source>
</evidence>
<dbReference type="InterPro" id="IPR036881">
    <property type="entry name" value="Glyco_hydro_3_C_sf"/>
</dbReference>
<dbReference type="Pfam" id="PF01915">
    <property type="entry name" value="Glyco_hydro_3_C"/>
    <property type="match status" value="1"/>
</dbReference>
<dbReference type="InterPro" id="IPR017853">
    <property type="entry name" value="GH"/>
</dbReference>
<dbReference type="SUPFAM" id="SSF52279">
    <property type="entry name" value="Beta-D-glucan exohydrolase, C-terminal domain"/>
    <property type="match status" value="1"/>
</dbReference>
<keyword evidence="2 4" id="KW-0378">Hydrolase</keyword>
<dbReference type="InterPro" id="IPR001764">
    <property type="entry name" value="Glyco_hydro_3_N"/>
</dbReference>
<dbReference type="SUPFAM" id="SSF51445">
    <property type="entry name" value="(Trans)glycosidases"/>
    <property type="match status" value="1"/>
</dbReference>
<feature type="domain" description="Fibronectin type III-like" evidence="5">
    <location>
        <begin position="758"/>
        <end position="827"/>
    </location>
</feature>
<dbReference type="Pfam" id="PF00933">
    <property type="entry name" value="Glyco_hydro_3"/>
    <property type="match status" value="1"/>
</dbReference>
<evidence type="ECO:0000256" key="3">
    <source>
        <dbReference type="ARBA" id="ARBA00023277"/>
    </source>
</evidence>
<dbReference type="RefSeq" id="WP_279833765.1">
    <property type="nucleotide sequence ID" value="NZ_JARVWT010000004.1"/>
</dbReference>
<protein>
    <submittedName>
        <fullName evidence="6">Glycoside hydrolase family 3 N-terminal domain-containing protein</fullName>
    </submittedName>
</protein>
<dbReference type="PRINTS" id="PR00133">
    <property type="entry name" value="GLHYDRLASE3"/>
</dbReference>
<dbReference type="SMART" id="SM01217">
    <property type="entry name" value="Fn3_like"/>
    <property type="match status" value="1"/>
</dbReference>
<dbReference type="InterPro" id="IPR013783">
    <property type="entry name" value="Ig-like_fold"/>
</dbReference>
<organism evidence="6 7">
    <name type="scientific">Paenibacillus polymyxa</name>
    <name type="common">Bacillus polymyxa</name>
    <dbReference type="NCBI Taxonomy" id="1406"/>
    <lineage>
        <taxon>Bacteria</taxon>
        <taxon>Bacillati</taxon>
        <taxon>Bacillota</taxon>
        <taxon>Bacilli</taxon>
        <taxon>Bacillales</taxon>
        <taxon>Paenibacillaceae</taxon>
        <taxon>Paenibacillus</taxon>
    </lineage>
</organism>
<dbReference type="Gene3D" id="3.20.20.300">
    <property type="entry name" value="Glycoside hydrolase, family 3, N-terminal domain"/>
    <property type="match status" value="1"/>
</dbReference>
<evidence type="ECO:0000259" key="5">
    <source>
        <dbReference type="SMART" id="SM01217"/>
    </source>
</evidence>
<keyword evidence="3" id="KW-0119">Carbohydrate metabolism</keyword>
<dbReference type="InterPro" id="IPR019800">
    <property type="entry name" value="Glyco_hydro_3_AS"/>
</dbReference>
<dbReference type="FunFam" id="3.20.20.300:FF:000005">
    <property type="entry name" value="Periplasmic beta-glucosidase"/>
    <property type="match status" value="1"/>
</dbReference>
<dbReference type="FunFam" id="2.60.40.10:FF:000495">
    <property type="entry name" value="Periplasmic beta-glucosidase"/>
    <property type="match status" value="1"/>
</dbReference>
<dbReference type="GO" id="GO:0005975">
    <property type="term" value="P:carbohydrate metabolic process"/>
    <property type="evidence" value="ECO:0007669"/>
    <property type="project" value="InterPro"/>
</dbReference>
<evidence type="ECO:0000313" key="7">
    <source>
        <dbReference type="Proteomes" id="UP001229409"/>
    </source>
</evidence>
<keyword evidence="4" id="KW-0326">Glycosidase</keyword>
<comment type="caution">
    <text evidence="6">The sequence shown here is derived from an EMBL/GenBank/DDBJ whole genome shotgun (WGS) entry which is preliminary data.</text>
</comment>
<reference evidence="6" key="1">
    <citation type="submission" date="2023-04" db="EMBL/GenBank/DDBJ databases">
        <title>Uncovering the Secrets of Slow-Growing Bacteria in Tropical Savanna Soil through Cultivation and Genomic Analysis.</title>
        <authorList>
            <person name="Goncalves O.S."/>
            <person name="Santana M.F."/>
        </authorList>
    </citation>
    <scope>NUCLEOTIDE SEQUENCE</scope>
    <source>
        <strain evidence="6">ANTI</strain>
    </source>
</reference>
<dbReference type="PANTHER" id="PTHR42715">
    <property type="entry name" value="BETA-GLUCOSIDASE"/>
    <property type="match status" value="1"/>
</dbReference>
<dbReference type="EMBL" id="JARVWT010000004">
    <property type="protein sequence ID" value="MDH2331536.1"/>
    <property type="molecule type" value="Genomic_DNA"/>
</dbReference>
<name>A0AAP4EB76_PAEPO</name>
<dbReference type="Proteomes" id="UP001229409">
    <property type="component" value="Unassembled WGS sequence"/>
</dbReference>
<proteinExistence type="inferred from homology"/>
<dbReference type="InterPro" id="IPR036962">
    <property type="entry name" value="Glyco_hydro_3_N_sf"/>
</dbReference>
<dbReference type="InterPro" id="IPR002772">
    <property type="entry name" value="Glyco_hydro_3_C"/>
</dbReference>
<dbReference type="Pfam" id="PF14310">
    <property type="entry name" value="Fn3-like"/>
    <property type="match status" value="1"/>
</dbReference>
<dbReference type="PROSITE" id="PS00775">
    <property type="entry name" value="GLYCOSYL_HYDROL_F3"/>
    <property type="match status" value="1"/>
</dbReference>
<sequence>MIGTWSFLHQTPQSTIKMQFIIEKKETYVLSVVLEPFPFPIEITALTVEGNMLQAKGVSSFVPNETLEFELTFNDEEFQGRIKIPFQEAFFVKGVKGPGPSLADTLISEIAPYRKHDVKQRDDTEIYLSVEALLSKMSITDKIGQMSQCMSTNLSLGSELASDTPEKLVAEGRAGSVLSAVTGRRVFELQKIAVEQSPHSIPLLFNFDVIHGFQTVFPVPLAWSCSWDLESIREACAIAAKEATASGITYNHGPMVDVTRDPRWGRVVEGAGEDPYLGSLIAKAQVEGYQGNSLHDPDTLIACLKHFIAYGAAEAGRDYNTVDISEGTLRNVYLPPFKAGIESGAGSVMNAFNTYQGVPVAGNRYLLNDVLRGELGFDGILISDYGSIDEIVAHGYARDSKEAAKKALDATLDIEMVTRSYDHLHELIEQGLVTEEQLDQAVRRILTFKYKIGIMDDPFRYVRPEIEKESHFHPSHLTASRSLAQKSIVLLKNNGLLPITSKERKIAVIGPFGDSKDLLGPWQWSRYANETITLWQGIEEQGVPAVDLLLEEGCKVEEAIVGGLERAASAAEQADIVILALGENSEMSGEAASRMDITLPKAQQELAEAVVKAGKPTVLVLTNGRPLVLDWFEHHMDAIVETWFLGSQAGHAIADVLFGNYNPSGKLTMSFPAHAGQVPVYYNHFSTGRPVTESNKHLKFFSKYIDGSNDPLYPFGYGLSYTTFEYSAIWLSQSQMNASETITANVTITNTGMIQGEETVQLYIQDLHGSVVRPVKELKGFQKVTLAAGEAQEIRFTIAEADLAFWNSDRKYEAEPGEFKVYIGSSSRDVKEASFELLP</sequence>
<dbReference type="Gene3D" id="2.60.40.10">
    <property type="entry name" value="Immunoglobulins"/>
    <property type="match status" value="1"/>
</dbReference>
<dbReference type="PANTHER" id="PTHR42715:SF10">
    <property type="entry name" value="BETA-GLUCOSIDASE"/>
    <property type="match status" value="1"/>
</dbReference>
<dbReference type="InterPro" id="IPR050288">
    <property type="entry name" value="Cellulose_deg_GH3"/>
</dbReference>
<evidence type="ECO:0000256" key="1">
    <source>
        <dbReference type="ARBA" id="ARBA00005336"/>
    </source>
</evidence>
<evidence type="ECO:0000256" key="2">
    <source>
        <dbReference type="ARBA" id="ARBA00022801"/>
    </source>
</evidence>